<comment type="caution">
    <text evidence="22">The sequence shown here is derived from an EMBL/GenBank/DDBJ whole genome shotgun (WGS) entry which is preliminary data.</text>
</comment>
<dbReference type="Gene3D" id="3.40.50.300">
    <property type="entry name" value="P-loop containing nucleotide triphosphate hydrolases"/>
    <property type="match status" value="2"/>
</dbReference>
<dbReference type="GO" id="GO:0004530">
    <property type="term" value="F:deoxyribonuclease I activity"/>
    <property type="evidence" value="ECO:0007669"/>
    <property type="project" value="TreeGrafter"/>
</dbReference>
<dbReference type="Pfam" id="PF02170">
    <property type="entry name" value="PAZ"/>
    <property type="match status" value="1"/>
</dbReference>
<evidence type="ECO:0000256" key="6">
    <source>
        <dbReference type="ARBA" id="ARBA00022741"/>
    </source>
</evidence>
<dbReference type="InterPro" id="IPR048512">
    <property type="entry name" value="Dicer_platform"/>
</dbReference>
<evidence type="ECO:0000256" key="14">
    <source>
        <dbReference type="ARBA" id="ARBA00023211"/>
    </source>
</evidence>
<evidence type="ECO:0000256" key="9">
    <source>
        <dbReference type="ARBA" id="ARBA00022806"/>
    </source>
</evidence>
<dbReference type="SUPFAM" id="SSF101690">
    <property type="entry name" value="PAZ domain"/>
    <property type="match status" value="1"/>
</dbReference>
<accession>A0A9Q0MUN3</accession>
<dbReference type="FunFam" id="1.10.1520.10:FF:000004">
    <property type="entry name" value="Endoribonuclease dicer-like 1"/>
    <property type="match status" value="1"/>
</dbReference>
<dbReference type="GO" id="GO:0031054">
    <property type="term" value="P:pre-miRNA processing"/>
    <property type="evidence" value="ECO:0007669"/>
    <property type="project" value="InterPro"/>
</dbReference>
<feature type="domain" description="Dicer dsRNA-binding fold" evidence="21">
    <location>
        <begin position="554"/>
        <end position="645"/>
    </location>
</feature>
<dbReference type="PANTHER" id="PTHR14950:SF36">
    <property type="entry name" value="ENDORIBONUCLEASE DCR-2"/>
    <property type="match status" value="1"/>
</dbReference>
<keyword evidence="3" id="KW-0540">Nuclease</keyword>
<evidence type="ECO:0000256" key="2">
    <source>
        <dbReference type="ARBA" id="ARBA00001946"/>
    </source>
</evidence>
<dbReference type="InterPro" id="IPR005034">
    <property type="entry name" value="Dicer_dimerisation"/>
</dbReference>
<dbReference type="InterPro" id="IPR027417">
    <property type="entry name" value="P-loop_NTPase"/>
</dbReference>
<evidence type="ECO:0000256" key="8">
    <source>
        <dbReference type="ARBA" id="ARBA00022801"/>
    </source>
</evidence>
<dbReference type="PANTHER" id="PTHR14950">
    <property type="entry name" value="DICER-RELATED"/>
    <property type="match status" value="1"/>
</dbReference>
<dbReference type="PROSITE" id="PS51194">
    <property type="entry name" value="HELICASE_CTER"/>
    <property type="match status" value="1"/>
</dbReference>
<keyword evidence="12 16" id="KW-0694">RNA-binding</keyword>
<organism evidence="22 23">
    <name type="scientific">Pseudolycoriella hygida</name>
    <dbReference type="NCBI Taxonomy" id="35572"/>
    <lineage>
        <taxon>Eukaryota</taxon>
        <taxon>Metazoa</taxon>
        <taxon>Ecdysozoa</taxon>
        <taxon>Arthropoda</taxon>
        <taxon>Hexapoda</taxon>
        <taxon>Insecta</taxon>
        <taxon>Pterygota</taxon>
        <taxon>Neoptera</taxon>
        <taxon>Endopterygota</taxon>
        <taxon>Diptera</taxon>
        <taxon>Nematocera</taxon>
        <taxon>Sciaroidea</taxon>
        <taxon>Sciaridae</taxon>
        <taxon>Pseudolycoriella</taxon>
    </lineage>
</organism>
<dbReference type="Pfam" id="PF03368">
    <property type="entry name" value="Dicer_dimer"/>
    <property type="match status" value="1"/>
</dbReference>
<evidence type="ECO:0000256" key="12">
    <source>
        <dbReference type="ARBA" id="ARBA00022884"/>
    </source>
</evidence>
<dbReference type="Gene3D" id="3.30.160.20">
    <property type="match status" value="1"/>
</dbReference>
<dbReference type="GO" id="GO:0005634">
    <property type="term" value="C:nucleus"/>
    <property type="evidence" value="ECO:0007669"/>
    <property type="project" value="TreeGrafter"/>
</dbReference>
<dbReference type="GO" id="GO:0004386">
    <property type="term" value="F:helicase activity"/>
    <property type="evidence" value="ECO:0007669"/>
    <property type="project" value="UniProtKB-KW"/>
</dbReference>
<dbReference type="GO" id="GO:0005737">
    <property type="term" value="C:cytoplasm"/>
    <property type="evidence" value="ECO:0007669"/>
    <property type="project" value="TreeGrafter"/>
</dbReference>
<evidence type="ECO:0000256" key="1">
    <source>
        <dbReference type="ARBA" id="ARBA00001936"/>
    </source>
</evidence>
<comment type="cofactor">
    <cofactor evidence="1">
        <name>Mn(2+)</name>
        <dbReference type="ChEBI" id="CHEBI:29035"/>
    </cofactor>
</comment>
<dbReference type="InterPro" id="IPR014001">
    <property type="entry name" value="Helicase_ATP-bd"/>
</dbReference>
<dbReference type="Pfam" id="PF00271">
    <property type="entry name" value="Helicase_C"/>
    <property type="match status" value="1"/>
</dbReference>
<feature type="domain" description="Helicase ATP-binding" evidence="19">
    <location>
        <begin position="24"/>
        <end position="202"/>
    </location>
</feature>
<dbReference type="InterPro" id="IPR000999">
    <property type="entry name" value="RNase_III_dom"/>
</dbReference>
<gene>
    <name evidence="22" type="primary">Dicer1</name>
    <name evidence="22" type="ORF">Bhyg_10119</name>
</gene>
<dbReference type="SMART" id="SM00487">
    <property type="entry name" value="DEXDc"/>
    <property type="match status" value="1"/>
</dbReference>
<evidence type="ECO:0000259" key="19">
    <source>
        <dbReference type="PROSITE" id="PS51192"/>
    </source>
</evidence>
<feature type="domain" description="Helicase C-terminal" evidence="20">
    <location>
        <begin position="357"/>
        <end position="530"/>
    </location>
</feature>
<evidence type="ECO:0000259" key="21">
    <source>
        <dbReference type="PROSITE" id="PS51327"/>
    </source>
</evidence>
<dbReference type="EMBL" id="WJQU01000003">
    <property type="protein sequence ID" value="KAJ6637389.1"/>
    <property type="molecule type" value="Genomic_DNA"/>
</dbReference>
<keyword evidence="4" id="KW-0479">Metal-binding</keyword>
<dbReference type="GO" id="GO:0005524">
    <property type="term" value="F:ATP binding"/>
    <property type="evidence" value="ECO:0007669"/>
    <property type="project" value="UniProtKB-KW"/>
</dbReference>
<dbReference type="PROSITE" id="PS50821">
    <property type="entry name" value="PAZ"/>
    <property type="match status" value="1"/>
</dbReference>
<dbReference type="InterPro" id="IPR036085">
    <property type="entry name" value="PAZ_dom_sf"/>
</dbReference>
<keyword evidence="14" id="KW-0464">Manganese</keyword>
<dbReference type="GO" id="GO:0006309">
    <property type="term" value="P:apoptotic DNA fragmentation"/>
    <property type="evidence" value="ECO:0007669"/>
    <property type="project" value="TreeGrafter"/>
</dbReference>
<sequence length="1616" mass="185126">MVETKMSEAEASDTLQERPYQQQILDVCLKKNTIIYLPTGAGKTFIATSAMKTLAKDLDKPLAEGGKRTIFVVNTVALAMQQKEYIEERTSLKTEVYTGDQNVDAWSNDDWSIEFEKYQVLVATCQIILDIVRHGFLEMKHINLLIFDEAHHAIGDNPMHQLMNHYSQAKESERPRIIGLTGMLLCGNVKAHTMNSLLEKLEATLHATVATESFEEHEAVRQYSTKPSEQIIKFDLMAPSEFQTQIIEIVCKLQQRVADWPNTASVDKKIKRMLDDFLYQLLELGNYGASIAIVTVLIELELMRISSDTRSTKQIVRQCIVYAEQIRGLLMDEMDEIDSAGQILSNSSTKIIYLISLLKKHILLYGPELKALVFVTRRNSARSIYHIIQKCSEFDPEFLIRADFMVGNNSGLPDSIEQKLQNKWNRQVLERFKDNKINVIVTTSVLEEGIDLQMCNLVISYDLPKEFRSYIQSKGRARMTISNYILMCPSEDYAKLLTKLVEWQDIDDKLKIYLIGKTIDRREPLQEDIDNEFADTLIVPFRTRKDAVLERTSAIQLLNRYCQTMPNDMFTNSQVVWKSDETNEGTVVSLILPIQSIVKETIVSDPMPNLKMAKQSAAFKACKLLYKHGELNENLMPMTVKRKFDSLRNVYFEHFEKFEADPKIAGTKKYRRNYDILYPERLMNCAPTIEKTCYLHRLVITPKFRPEKEDFGGNQFFRLLSSGDDLGILTSKELPNLAAMTFFITLGEIHVEVATSTKIELRESNSLERLRNFHASVFTDILQIQIPFLVYDYSNEQNAYFIVPVRNNNICWNLVDDFQSVPQFQQLSEESRAGMTFQEDDYMFRVVSPVYRADQNQRYIVTKIHTDKTPNSAFPNDIHTSYAQYFMEKYYKTVVNSEQFLIEVKGVTQSLNFLTPGDGDCGSRKFISKGPELLVPELCHNYMFPGDLCLKAILIPSILHRLHYLLHADMLRTKIMNYLNVKPIGKYNPKPVLTKMLRRPVLQGASNEDAVTNSIMFPDPNQTPARNLSKNEIVSLNDVLQYPWPEAYEPVNLDRYPTDVYPIDLHYYHGFINMRLKDVAQHKIKSKPSYDTMWPKGNLAVCDAEVDEKSKINLLQIPADGPSIGPEQCDILEALTSSSCGDIFDMERLELIGDSFLKFSVSFYLLQKHSTWHEGFLTSCKGGMVSNRNLCYLAIGKNIPGIININKFNPKNDWTPPLYTLPPIIKEVTKEANMSPNLIDKLKLSAAEIKSGGVEEDTLIEYVEGFLNETLESQNFESTMLQFLGEQRMSDKSVADCVESILGACIVSLGIERCFPLLKWIGVLPDENNRDYKRMLQEPFAEPRLQSNVTNRSINDLLLNCEKIESDLGYKFKDRAHLLQALTHPSFIYNRLTQCYQQLEFLGDAVLDFLISTYIYERCKDMDPGRLTDLRSALVNNITLACVCVRHKFHLNILSQSSMLSEKMNTFYKYQLEQKHVVTDQVLLLIDENDKSMEPLGDFIDVPKVLGDVVEALFGAVFIDSGNNLAQTWKVIYRLMENEIQSFIQNVPIEITRKLYEYPGANPKFEDPVTDGDRVMVAVRFTCKNEVLRVYGFGKNSTTAKKAAAKVAMHNLTNRQ</sequence>
<evidence type="ECO:0000256" key="3">
    <source>
        <dbReference type="ARBA" id="ARBA00022722"/>
    </source>
</evidence>
<comment type="similarity">
    <text evidence="15 16">Belongs to the helicase family. Dicer subfamily.</text>
</comment>
<reference evidence="22" key="1">
    <citation type="submission" date="2022-07" db="EMBL/GenBank/DDBJ databases">
        <authorList>
            <person name="Trinca V."/>
            <person name="Uliana J.V.C."/>
            <person name="Torres T.T."/>
            <person name="Ward R.J."/>
            <person name="Monesi N."/>
        </authorList>
    </citation>
    <scope>NUCLEOTIDE SEQUENCE</scope>
    <source>
        <strain evidence="22">HSMRA1968</strain>
        <tissue evidence="22">Whole embryos</tissue>
    </source>
</reference>
<dbReference type="InterPro" id="IPR048513">
    <property type="entry name" value="Dicer_PBD"/>
</dbReference>
<dbReference type="InterPro" id="IPR001650">
    <property type="entry name" value="Helicase_C-like"/>
</dbReference>
<proteinExistence type="inferred from homology"/>
<name>A0A9Q0MUN3_9DIPT</name>
<dbReference type="SMART" id="SM00490">
    <property type="entry name" value="HELICc"/>
    <property type="match status" value="1"/>
</dbReference>
<dbReference type="CDD" id="cd18034">
    <property type="entry name" value="DEXHc_dicer"/>
    <property type="match status" value="1"/>
</dbReference>
<feature type="domain" description="RNase III" evidence="17">
    <location>
        <begin position="1361"/>
        <end position="1522"/>
    </location>
</feature>
<dbReference type="Gene3D" id="3.30.160.380">
    <property type="entry name" value="Dicer dimerisation domain"/>
    <property type="match status" value="1"/>
</dbReference>
<dbReference type="GO" id="GO:0004525">
    <property type="term" value="F:ribonuclease III activity"/>
    <property type="evidence" value="ECO:0007669"/>
    <property type="project" value="InterPro"/>
</dbReference>
<evidence type="ECO:0000259" key="20">
    <source>
        <dbReference type="PROSITE" id="PS51194"/>
    </source>
</evidence>
<protein>
    <submittedName>
        <fullName evidence="22">Endoribonuclease Dicer</fullName>
    </submittedName>
</protein>
<evidence type="ECO:0000259" key="17">
    <source>
        <dbReference type="PROSITE" id="PS50142"/>
    </source>
</evidence>
<evidence type="ECO:0000256" key="15">
    <source>
        <dbReference type="ARBA" id="ARBA00035116"/>
    </source>
</evidence>
<feature type="domain" description="RNase III" evidence="17">
    <location>
        <begin position="1133"/>
        <end position="1310"/>
    </location>
</feature>
<evidence type="ECO:0000256" key="7">
    <source>
        <dbReference type="ARBA" id="ARBA00022759"/>
    </source>
</evidence>
<dbReference type="CDD" id="cd15903">
    <property type="entry name" value="Dicer_PBD"/>
    <property type="match status" value="1"/>
</dbReference>
<dbReference type="GO" id="GO:0003677">
    <property type="term" value="F:DNA binding"/>
    <property type="evidence" value="ECO:0007669"/>
    <property type="project" value="InterPro"/>
</dbReference>
<dbReference type="SUPFAM" id="SSF69065">
    <property type="entry name" value="RNase III domain-like"/>
    <property type="match status" value="2"/>
</dbReference>
<dbReference type="Pfam" id="PF20931">
    <property type="entry name" value="Dicer_platform"/>
    <property type="match status" value="1"/>
</dbReference>
<dbReference type="PROSITE" id="PS50142">
    <property type="entry name" value="RNASE_3_2"/>
    <property type="match status" value="2"/>
</dbReference>
<dbReference type="InterPro" id="IPR038248">
    <property type="entry name" value="Dicer_dimer_sf"/>
</dbReference>
<dbReference type="Pfam" id="PF00636">
    <property type="entry name" value="Ribonuclease_3"/>
    <property type="match status" value="2"/>
</dbReference>
<keyword evidence="23" id="KW-1185">Reference proteome</keyword>
<dbReference type="Proteomes" id="UP001151699">
    <property type="component" value="Chromosome X"/>
</dbReference>
<feature type="domain" description="PAZ" evidence="18">
    <location>
        <begin position="816"/>
        <end position="943"/>
    </location>
</feature>
<keyword evidence="13" id="KW-0943">RNA-mediated gene silencing</keyword>
<keyword evidence="7" id="KW-0255">Endonuclease</keyword>
<dbReference type="GO" id="GO:0035194">
    <property type="term" value="P:regulatory ncRNA-mediated post-transcriptional gene silencing"/>
    <property type="evidence" value="ECO:0007669"/>
    <property type="project" value="UniProtKB-ARBA"/>
</dbReference>
<dbReference type="InterPro" id="IPR003100">
    <property type="entry name" value="PAZ_dom"/>
</dbReference>
<dbReference type="GO" id="GO:0070578">
    <property type="term" value="C:RISC-loading complex"/>
    <property type="evidence" value="ECO:0007669"/>
    <property type="project" value="TreeGrafter"/>
</dbReference>
<dbReference type="Gene3D" id="1.10.1520.10">
    <property type="entry name" value="Ribonuclease III domain"/>
    <property type="match status" value="2"/>
</dbReference>
<keyword evidence="6" id="KW-0547">Nucleotide-binding</keyword>
<dbReference type="OrthoDB" id="416741at2759"/>
<evidence type="ECO:0000256" key="16">
    <source>
        <dbReference type="PROSITE-ProRule" id="PRU00657"/>
    </source>
</evidence>
<evidence type="ECO:0000313" key="22">
    <source>
        <dbReference type="EMBL" id="KAJ6637389.1"/>
    </source>
</evidence>
<dbReference type="PROSITE" id="PS51192">
    <property type="entry name" value="HELICASE_ATP_BIND_1"/>
    <property type="match status" value="1"/>
</dbReference>
<keyword evidence="5" id="KW-0677">Repeat</keyword>
<keyword evidence="10" id="KW-0067">ATP-binding</keyword>
<keyword evidence="9" id="KW-0347">Helicase</keyword>
<keyword evidence="11" id="KW-0460">Magnesium</keyword>
<evidence type="ECO:0000256" key="11">
    <source>
        <dbReference type="ARBA" id="ARBA00022842"/>
    </source>
</evidence>
<dbReference type="PROSITE" id="PS51327">
    <property type="entry name" value="DICER_DSRBF"/>
    <property type="match status" value="1"/>
</dbReference>
<evidence type="ECO:0000256" key="10">
    <source>
        <dbReference type="ARBA" id="ARBA00022840"/>
    </source>
</evidence>
<evidence type="ECO:0000313" key="23">
    <source>
        <dbReference type="Proteomes" id="UP001151699"/>
    </source>
</evidence>
<dbReference type="Gene3D" id="2.170.260.10">
    <property type="entry name" value="paz domain"/>
    <property type="match status" value="1"/>
</dbReference>
<dbReference type="InterPro" id="IPR036389">
    <property type="entry name" value="RNase_III_sf"/>
</dbReference>
<keyword evidence="8" id="KW-0378">Hydrolase</keyword>
<dbReference type="CDD" id="cd00593">
    <property type="entry name" value="RIBOc"/>
    <property type="match status" value="2"/>
</dbReference>
<evidence type="ECO:0000256" key="4">
    <source>
        <dbReference type="ARBA" id="ARBA00022723"/>
    </source>
</evidence>
<evidence type="ECO:0000256" key="13">
    <source>
        <dbReference type="ARBA" id="ARBA00023158"/>
    </source>
</evidence>
<dbReference type="GO" id="GO:0046872">
    <property type="term" value="F:metal ion binding"/>
    <property type="evidence" value="ECO:0007669"/>
    <property type="project" value="UniProtKB-KW"/>
</dbReference>
<comment type="cofactor">
    <cofactor evidence="2">
        <name>Mg(2+)</name>
        <dbReference type="ChEBI" id="CHEBI:18420"/>
    </cofactor>
</comment>
<dbReference type="SMART" id="SM00535">
    <property type="entry name" value="RIBOc"/>
    <property type="match status" value="2"/>
</dbReference>
<dbReference type="SUPFAM" id="SSF52540">
    <property type="entry name" value="P-loop containing nucleoside triphosphate hydrolases"/>
    <property type="match status" value="1"/>
</dbReference>
<dbReference type="SMART" id="SM00949">
    <property type="entry name" value="PAZ"/>
    <property type="match status" value="1"/>
</dbReference>
<dbReference type="InterPro" id="IPR006935">
    <property type="entry name" value="Helicase/UvrB_N"/>
</dbReference>
<dbReference type="GO" id="GO:0030422">
    <property type="term" value="P:siRNA processing"/>
    <property type="evidence" value="ECO:0007669"/>
    <property type="project" value="InterPro"/>
</dbReference>
<dbReference type="InterPro" id="IPR044441">
    <property type="entry name" value="DICER_DSRM"/>
</dbReference>
<dbReference type="GO" id="GO:0003723">
    <property type="term" value="F:RNA binding"/>
    <property type="evidence" value="ECO:0007669"/>
    <property type="project" value="UniProtKB-UniRule"/>
</dbReference>
<dbReference type="PROSITE" id="PS00517">
    <property type="entry name" value="RNASE_3_1"/>
    <property type="match status" value="1"/>
</dbReference>
<evidence type="ECO:0000259" key="18">
    <source>
        <dbReference type="PROSITE" id="PS50821"/>
    </source>
</evidence>
<dbReference type="Pfam" id="PF04851">
    <property type="entry name" value="ResIII"/>
    <property type="match status" value="1"/>
</dbReference>
<dbReference type="Pfam" id="PF20932">
    <property type="entry name" value="Dicer_dsRBD"/>
    <property type="match status" value="1"/>
</dbReference>
<dbReference type="FunFam" id="3.40.50.300:FF:000628">
    <property type="entry name" value="Endoribonuclease Dicer"/>
    <property type="match status" value="1"/>
</dbReference>
<evidence type="ECO:0000256" key="5">
    <source>
        <dbReference type="ARBA" id="ARBA00022737"/>
    </source>
</evidence>